<evidence type="ECO:0000313" key="6">
    <source>
        <dbReference type="EMBL" id="OWZ06550.1"/>
    </source>
</evidence>
<comment type="subcellular location">
    <subcellularLocation>
        <location evidence="1 5">Secreted</location>
    </subcellularLocation>
</comment>
<dbReference type="EMBL" id="NBNE01003917">
    <property type="protein sequence ID" value="OWZ06550.1"/>
    <property type="molecule type" value="Genomic_DNA"/>
</dbReference>
<feature type="signal peptide" evidence="5">
    <location>
        <begin position="1"/>
        <end position="17"/>
    </location>
</feature>
<comment type="similarity">
    <text evidence="2 5">Belongs to the RxLR effector family.</text>
</comment>
<comment type="domain">
    <text evidence="5">The RxLR-dEER motif acts to carry the protein into the host cell cytoplasm through binding to cell surface phosphatidylinositol-3-phosphate.</text>
</comment>
<keyword evidence="4 5" id="KW-0732">Signal</keyword>
<protein>
    <recommendedName>
        <fullName evidence="5">RxLR effector protein</fullName>
    </recommendedName>
</protein>
<evidence type="ECO:0000256" key="5">
    <source>
        <dbReference type="RuleBase" id="RU367124"/>
    </source>
</evidence>
<dbReference type="InterPro" id="IPR031825">
    <property type="entry name" value="RXLR"/>
</dbReference>
<dbReference type="AlphaFoldDB" id="A0A225VPT0"/>
<evidence type="ECO:0000256" key="3">
    <source>
        <dbReference type="ARBA" id="ARBA00022525"/>
    </source>
</evidence>
<comment type="caution">
    <text evidence="6">The sequence shown here is derived from an EMBL/GenBank/DDBJ whole genome shotgun (WGS) entry which is preliminary data.</text>
</comment>
<dbReference type="GO" id="GO:0005576">
    <property type="term" value="C:extracellular region"/>
    <property type="evidence" value="ECO:0007669"/>
    <property type="project" value="UniProtKB-SubCell"/>
</dbReference>
<proteinExistence type="inferred from homology"/>
<evidence type="ECO:0000256" key="1">
    <source>
        <dbReference type="ARBA" id="ARBA00004613"/>
    </source>
</evidence>
<keyword evidence="7" id="KW-1185">Reference proteome</keyword>
<accession>A0A225VPT0</accession>
<sequence length="146" mass="16376">MRLSYALLVFATPTLFAGNTVTASGHSTDVSTMASPDLDGASQIVRDEKKSLRYLNDADLDGNNGEERRFTNLFRTDKIDAIKASLSRAKNGDAGGIPMVEKRFTKWVKQGYTPSNLPSVLKAEKYKLLRQNFRSWKYHHHLVALD</sequence>
<feature type="chain" id="PRO_5028505554" description="RxLR effector protein" evidence="5">
    <location>
        <begin position="18"/>
        <end position="146"/>
    </location>
</feature>
<name>A0A225VPT0_9STRA</name>
<dbReference type="Proteomes" id="UP000198211">
    <property type="component" value="Unassembled WGS sequence"/>
</dbReference>
<evidence type="ECO:0000256" key="4">
    <source>
        <dbReference type="ARBA" id="ARBA00022729"/>
    </source>
</evidence>
<dbReference type="OrthoDB" id="125999at2759"/>
<keyword evidence="3 5" id="KW-0964">Secreted</keyword>
<evidence type="ECO:0000256" key="2">
    <source>
        <dbReference type="ARBA" id="ARBA00010400"/>
    </source>
</evidence>
<organism evidence="6 7">
    <name type="scientific">Phytophthora megakarya</name>
    <dbReference type="NCBI Taxonomy" id="4795"/>
    <lineage>
        <taxon>Eukaryota</taxon>
        <taxon>Sar</taxon>
        <taxon>Stramenopiles</taxon>
        <taxon>Oomycota</taxon>
        <taxon>Peronosporomycetes</taxon>
        <taxon>Peronosporales</taxon>
        <taxon>Peronosporaceae</taxon>
        <taxon>Phytophthora</taxon>
    </lineage>
</organism>
<gene>
    <name evidence="6" type="ORF">PHMEG_00021178</name>
</gene>
<comment type="function">
    <text evidence="5">Effector that suppresses plant defense responses during pathogen infection.</text>
</comment>
<dbReference type="Pfam" id="PF16810">
    <property type="entry name" value="RXLR"/>
    <property type="match status" value="1"/>
</dbReference>
<reference evidence="7" key="1">
    <citation type="submission" date="2017-03" db="EMBL/GenBank/DDBJ databases">
        <title>Phytopthora megakarya and P. palmivora, two closely related causual agents of cacao black pod achieved similar genome size and gene model numbers by different mechanisms.</title>
        <authorList>
            <person name="Ali S."/>
            <person name="Shao J."/>
            <person name="Larry D.J."/>
            <person name="Kronmiller B."/>
            <person name="Shen D."/>
            <person name="Strem M.D."/>
            <person name="Melnick R.L."/>
            <person name="Guiltinan M.J."/>
            <person name="Tyler B.M."/>
            <person name="Meinhardt L.W."/>
            <person name="Bailey B.A."/>
        </authorList>
    </citation>
    <scope>NUCLEOTIDE SEQUENCE [LARGE SCALE GENOMIC DNA]</scope>
    <source>
        <strain evidence="7">zdho120</strain>
    </source>
</reference>
<evidence type="ECO:0000313" key="7">
    <source>
        <dbReference type="Proteomes" id="UP000198211"/>
    </source>
</evidence>